<protein>
    <submittedName>
        <fullName evidence="2">Uncharacterized protein</fullName>
    </submittedName>
</protein>
<reference evidence="2 3" key="1">
    <citation type="submission" date="2018-07" db="EMBL/GenBank/DDBJ databases">
        <title>GABA Modulating Bacteria of the Human Gut Microbiota.</title>
        <authorList>
            <person name="Strandwitz P."/>
            <person name="Kim K.H."/>
            <person name="Terekhova D."/>
            <person name="Liu J.K."/>
            <person name="Sharma A."/>
            <person name="Levering J."/>
            <person name="Mcdonald D."/>
            <person name="Dietrich D."/>
            <person name="Ramadhar T.R."/>
            <person name="Lekbua A."/>
            <person name="Mroue N."/>
            <person name="Liston C."/>
            <person name="Stewart E.J."/>
            <person name="Dubin M.J."/>
            <person name="Zengler K."/>
            <person name="Knight R."/>
            <person name="Gilbert J.A."/>
            <person name="Clardy J."/>
            <person name="Lewis K."/>
        </authorList>
    </citation>
    <scope>NUCLEOTIDE SEQUENCE [LARGE SCALE GENOMIC DNA]</scope>
    <source>
        <strain evidence="2 3">KLE1738</strain>
    </source>
</reference>
<keyword evidence="3" id="KW-1185">Reference proteome</keyword>
<dbReference type="AlphaFoldDB" id="A0A3E2B2C6"/>
<keyword evidence="1" id="KW-1133">Transmembrane helix</keyword>
<accession>A0A3E2B2C6</accession>
<comment type="caution">
    <text evidence="2">The sequence shown here is derived from an EMBL/GenBank/DDBJ whole genome shotgun (WGS) entry which is preliminary data.</text>
</comment>
<organism evidence="2 3">
    <name type="scientific">Evtepia gabavorous</name>
    <dbReference type="NCBI Taxonomy" id="2211183"/>
    <lineage>
        <taxon>Bacteria</taxon>
        <taxon>Bacillati</taxon>
        <taxon>Bacillota</taxon>
        <taxon>Clostridia</taxon>
        <taxon>Eubacteriales</taxon>
        <taxon>Evtepia</taxon>
    </lineage>
</organism>
<dbReference type="EMBL" id="QQRQ01000016">
    <property type="protein sequence ID" value="RFT06135.1"/>
    <property type="molecule type" value="Genomic_DNA"/>
</dbReference>
<evidence type="ECO:0000313" key="2">
    <source>
        <dbReference type="EMBL" id="RFT06135.1"/>
    </source>
</evidence>
<evidence type="ECO:0000256" key="1">
    <source>
        <dbReference type="SAM" id="Phobius"/>
    </source>
</evidence>
<keyword evidence="1" id="KW-0472">Membrane</keyword>
<keyword evidence="1" id="KW-0812">Transmembrane</keyword>
<name>A0A3E2B2C6_9FIRM</name>
<evidence type="ECO:0000313" key="3">
    <source>
        <dbReference type="Proteomes" id="UP000260649"/>
    </source>
</evidence>
<dbReference type="RefSeq" id="WP_117142505.1">
    <property type="nucleotide sequence ID" value="NZ_CAKXKJ010000014.1"/>
</dbReference>
<sequence length="434" mass="48593">MKGEKLYELLDLLDDNLVMESAEVKRGVWRRRLAIVAAIVAAAVLVWFVTTEPVRHPRQDVGGEAGVLQDGAYYVFAGSGFPGPDEARVPQGIFRYVPGEGKEQLVSYQAHRMDVLFSCWGVNTHSLYYVDIDTNALWRQDLTTGEETLLYTAPGPEEPEAELGVGDLWNYFAHGEELELTYDVALFLNQVGEDTVTLTYRYPDGKTTDTVVLDSRTGALLSQTAQRENGYPLWLGERCIEVVYVDHPEGFTYPGWEEDVELNQYHWTDLQEDGRSLLPPGTMGAGEQAAIEIPGGLLIGYASKNRFDEAGNYLCDATGYLLLTPAGRDYILPEPEDPEDSTRDYLAVADGWLYFTNRTWAALDNGGRRQEWSLWARQLETGEEVLVQNECGPLRLITDGTWCYLSDGNTTDCYRLEHDGQGRPCGLTLVEETI</sequence>
<feature type="transmembrane region" description="Helical" evidence="1">
    <location>
        <begin position="33"/>
        <end position="50"/>
    </location>
</feature>
<dbReference type="Proteomes" id="UP000260649">
    <property type="component" value="Unassembled WGS sequence"/>
</dbReference>
<gene>
    <name evidence="2" type="ORF">DV520_09015</name>
</gene>
<dbReference type="GeneID" id="97995870"/>
<proteinExistence type="predicted"/>